<accession>X1EWN0</accession>
<dbReference type="Gene3D" id="3.40.50.140">
    <property type="match status" value="1"/>
</dbReference>
<organism evidence="1">
    <name type="scientific">marine sediment metagenome</name>
    <dbReference type="NCBI Taxonomy" id="412755"/>
    <lineage>
        <taxon>unclassified sequences</taxon>
        <taxon>metagenomes</taxon>
        <taxon>ecological metagenomes</taxon>
    </lineage>
</organism>
<gene>
    <name evidence="1" type="ORF">S03H2_07088</name>
</gene>
<reference evidence="1" key="1">
    <citation type="journal article" date="2014" name="Front. Microbiol.">
        <title>High frequency of phylogenetically diverse reductive dehalogenase-homologous genes in deep subseafloor sedimentary metagenomes.</title>
        <authorList>
            <person name="Kawai M."/>
            <person name="Futagami T."/>
            <person name="Toyoda A."/>
            <person name="Takaki Y."/>
            <person name="Nishi S."/>
            <person name="Hori S."/>
            <person name="Arai W."/>
            <person name="Tsubouchi T."/>
            <person name="Morono Y."/>
            <person name="Uchiyama I."/>
            <person name="Ito T."/>
            <person name="Fujiyama A."/>
            <person name="Inagaki F."/>
            <person name="Takami H."/>
        </authorList>
    </citation>
    <scope>NUCLEOTIDE SEQUENCE</scope>
    <source>
        <strain evidence="1">Expedition CK06-06</strain>
    </source>
</reference>
<protein>
    <submittedName>
        <fullName evidence="1">Uncharacterized protein</fullName>
    </submittedName>
</protein>
<feature type="non-terminal residue" evidence="1">
    <location>
        <position position="1"/>
    </location>
</feature>
<name>X1EWN0_9ZZZZ</name>
<proteinExistence type="predicted"/>
<dbReference type="InterPro" id="IPR023405">
    <property type="entry name" value="Topo_IA_core_domain"/>
</dbReference>
<sequence>TIQFKSWTKSNPREIITNPNSLEKASKSYSRPYISALKEYAKLCDECVIGTDADIEGCNIGIYRYQS</sequence>
<dbReference type="SUPFAM" id="SSF56712">
    <property type="entry name" value="Prokaryotic type I DNA topoisomerase"/>
    <property type="match status" value="1"/>
</dbReference>
<dbReference type="AlphaFoldDB" id="X1EWN0"/>
<dbReference type="EMBL" id="BARU01003214">
    <property type="protein sequence ID" value="GAH21574.1"/>
    <property type="molecule type" value="Genomic_DNA"/>
</dbReference>
<evidence type="ECO:0000313" key="1">
    <source>
        <dbReference type="EMBL" id="GAH21574.1"/>
    </source>
</evidence>
<comment type="caution">
    <text evidence="1">The sequence shown here is derived from an EMBL/GenBank/DDBJ whole genome shotgun (WGS) entry which is preliminary data.</text>
</comment>